<accession>A0ABQ5DQR4</accession>
<evidence type="ECO:0000313" key="3">
    <source>
        <dbReference type="Proteomes" id="UP001151760"/>
    </source>
</evidence>
<organism evidence="2 3">
    <name type="scientific">Tanacetum coccineum</name>
    <dbReference type="NCBI Taxonomy" id="301880"/>
    <lineage>
        <taxon>Eukaryota</taxon>
        <taxon>Viridiplantae</taxon>
        <taxon>Streptophyta</taxon>
        <taxon>Embryophyta</taxon>
        <taxon>Tracheophyta</taxon>
        <taxon>Spermatophyta</taxon>
        <taxon>Magnoliopsida</taxon>
        <taxon>eudicotyledons</taxon>
        <taxon>Gunneridae</taxon>
        <taxon>Pentapetalae</taxon>
        <taxon>asterids</taxon>
        <taxon>campanulids</taxon>
        <taxon>Asterales</taxon>
        <taxon>Asteraceae</taxon>
        <taxon>Asteroideae</taxon>
        <taxon>Anthemideae</taxon>
        <taxon>Anthemidinae</taxon>
        <taxon>Tanacetum</taxon>
    </lineage>
</organism>
<name>A0ABQ5DQR4_9ASTR</name>
<gene>
    <name evidence="2" type="ORF">Tco_0940592</name>
</gene>
<dbReference type="EMBL" id="BQNB010015498">
    <property type="protein sequence ID" value="GJT40727.1"/>
    <property type="molecule type" value="Genomic_DNA"/>
</dbReference>
<keyword evidence="1" id="KW-1133">Transmembrane helix</keyword>
<feature type="transmembrane region" description="Helical" evidence="1">
    <location>
        <begin position="63"/>
        <end position="83"/>
    </location>
</feature>
<comment type="caution">
    <text evidence="2">The sequence shown here is derived from an EMBL/GenBank/DDBJ whole genome shotgun (WGS) entry which is preliminary data.</text>
</comment>
<proteinExistence type="predicted"/>
<reference evidence="2" key="1">
    <citation type="journal article" date="2022" name="Int. J. Mol. Sci.">
        <title>Draft Genome of Tanacetum Coccineum: Genomic Comparison of Closely Related Tanacetum-Family Plants.</title>
        <authorList>
            <person name="Yamashiro T."/>
            <person name="Shiraishi A."/>
            <person name="Nakayama K."/>
            <person name="Satake H."/>
        </authorList>
    </citation>
    <scope>NUCLEOTIDE SEQUENCE</scope>
</reference>
<reference evidence="2" key="2">
    <citation type="submission" date="2022-01" db="EMBL/GenBank/DDBJ databases">
        <authorList>
            <person name="Yamashiro T."/>
            <person name="Shiraishi A."/>
            <person name="Satake H."/>
            <person name="Nakayama K."/>
        </authorList>
    </citation>
    <scope>NUCLEOTIDE SEQUENCE</scope>
</reference>
<protein>
    <submittedName>
        <fullName evidence="2">Uncharacterized protein</fullName>
    </submittedName>
</protein>
<dbReference type="Proteomes" id="UP001151760">
    <property type="component" value="Unassembled WGS sequence"/>
</dbReference>
<sequence length="162" mass="17881">MSLQKKIPILFHTDSFAESRGLGWYQDSKRVSSSDARSFYLYWVACPWQSFLKLNGISLPIPALLLVPVDAAYCTLVIFVYIVSISTSAGGMLGYSAHSFGSSLTTFSDLPHQGQVIGLDLSKEMISNGIDESRVLFGLKNLKLNPLPDSWRTVTADKVRNS</sequence>
<keyword evidence="1" id="KW-0812">Transmembrane</keyword>
<keyword evidence="3" id="KW-1185">Reference proteome</keyword>
<evidence type="ECO:0000313" key="2">
    <source>
        <dbReference type="EMBL" id="GJT40727.1"/>
    </source>
</evidence>
<evidence type="ECO:0000256" key="1">
    <source>
        <dbReference type="SAM" id="Phobius"/>
    </source>
</evidence>
<keyword evidence="1" id="KW-0472">Membrane</keyword>